<proteinExistence type="predicted"/>
<dbReference type="EMBL" id="JXAK01000054">
    <property type="protein sequence ID" value="KIL38698.1"/>
    <property type="molecule type" value="Genomic_DNA"/>
</dbReference>
<dbReference type="Proteomes" id="UP000031967">
    <property type="component" value="Unassembled WGS sequence"/>
</dbReference>
<gene>
    <name evidence="1" type="ORF">SD70_24955</name>
</gene>
<keyword evidence="2" id="KW-1185">Reference proteome</keyword>
<sequence>MYGHQFYQHPIKKRIEFLNAKLRTGRYNSLNELAADIFIDIEDLKEELRKDGYFFVPDLNQFVRIEMGQAG</sequence>
<accession>A0ABR5ACE6</accession>
<dbReference type="InterPro" id="IPR025346">
    <property type="entry name" value="DUF4250"/>
</dbReference>
<organism evidence="1 2">
    <name type="scientific">Gordoniibacillus kamchatkensis</name>
    <dbReference type="NCBI Taxonomy" id="1590651"/>
    <lineage>
        <taxon>Bacteria</taxon>
        <taxon>Bacillati</taxon>
        <taxon>Bacillota</taxon>
        <taxon>Bacilli</taxon>
        <taxon>Bacillales</taxon>
        <taxon>Paenibacillaceae</taxon>
        <taxon>Gordoniibacillus</taxon>
    </lineage>
</organism>
<evidence type="ECO:0000313" key="1">
    <source>
        <dbReference type="EMBL" id="KIL38698.1"/>
    </source>
</evidence>
<protein>
    <recommendedName>
        <fullName evidence="3">Transcriptional regulator</fullName>
    </recommendedName>
</protein>
<name>A0ABR5ACE6_9BACL</name>
<reference evidence="1 2" key="1">
    <citation type="submission" date="2014-12" db="EMBL/GenBank/DDBJ databases">
        <title>Draft genome sequence of Paenibacillus kamchatkensis strain B-2647.</title>
        <authorList>
            <person name="Karlyshev A.V."/>
            <person name="Kudryashova E.B."/>
        </authorList>
    </citation>
    <scope>NUCLEOTIDE SEQUENCE [LARGE SCALE GENOMIC DNA]</scope>
    <source>
        <strain evidence="1 2">VKM B-2647</strain>
    </source>
</reference>
<evidence type="ECO:0000313" key="2">
    <source>
        <dbReference type="Proteomes" id="UP000031967"/>
    </source>
</evidence>
<dbReference type="Pfam" id="PF14056">
    <property type="entry name" value="DUF4250"/>
    <property type="match status" value="1"/>
</dbReference>
<comment type="caution">
    <text evidence="1">The sequence shown here is derived from an EMBL/GenBank/DDBJ whole genome shotgun (WGS) entry which is preliminary data.</text>
</comment>
<evidence type="ECO:0008006" key="3">
    <source>
        <dbReference type="Google" id="ProtNLM"/>
    </source>
</evidence>
<dbReference type="RefSeq" id="WP_041050681.1">
    <property type="nucleotide sequence ID" value="NZ_JXAK01000054.1"/>
</dbReference>